<feature type="domain" description="HTH LytTR-type" evidence="1">
    <location>
        <begin position="69"/>
        <end position="164"/>
    </location>
</feature>
<dbReference type="GO" id="GO:0000156">
    <property type="term" value="F:phosphorelay response regulator activity"/>
    <property type="evidence" value="ECO:0007669"/>
    <property type="project" value="InterPro"/>
</dbReference>
<dbReference type="InterPro" id="IPR007492">
    <property type="entry name" value="LytTR_DNA-bd_dom"/>
</dbReference>
<reference evidence="3" key="1">
    <citation type="submission" date="2019-03" db="EMBL/GenBank/DDBJ databases">
        <title>Weissella sp. 26KH-42 Genome sequencing.</title>
        <authorList>
            <person name="Heo J."/>
            <person name="Kim S.-J."/>
            <person name="Kim J.-S."/>
            <person name="Hong S.-B."/>
            <person name="Kwon S.-W."/>
        </authorList>
    </citation>
    <scope>NUCLEOTIDE SEQUENCE [LARGE SCALE GENOMIC DNA]</scope>
    <source>
        <strain evidence="3">26KH-42</strain>
    </source>
</reference>
<dbReference type="SMART" id="SM00850">
    <property type="entry name" value="LytTR"/>
    <property type="match status" value="1"/>
</dbReference>
<evidence type="ECO:0000313" key="3">
    <source>
        <dbReference type="Proteomes" id="UP000292886"/>
    </source>
</evidence>
<gene>
    <name evidence="2" type="ORF">EQG49_09535</name>
</gene>
<dbReference type="InterPro" id="IPR046947">
    <property type="entry name" value="LytR-like"/>
</dbReference>
<evidence type="ECO:0000259" key="1">
    <source>
        <dbReference type="PROSITE" id="PS50930"/>
    </source>
</evidence>
<dbReference type="Proteomes" id="UP000292886">
    <property type="component" value="Chromosome"/>
</dbReference>
<dbReference type="PANTHER" id="PTHR37299">
    <property type="entry name" value="TRANSCRIPTIONAL REGULATOR-RELATED"/>
    <property type="match status" value="1"/>
</dbReference>
<name>A0A4P6YV51_9LACO</name>
<dbReference type="OrthoDB" id="2136316at2"/>
<dbReference type="KEGG" id="wei:EQG49_09535"/>
<protein>
    <submittedName>
        <fullName evidence="2">LytTR family transcriptional regulator</fullName>
    </submittedName>
</protein>
<dbReference type="PANTHER" id="PTHR37299:SF1">
    <property type="entry name" value="STAGE 0 SPORULATION PROTEIN A HOMOLOG"/>
    <property type="match status" value="1"/>
</dbReference>
<dbReference type="Gene3D" id="2.40.50.1020">
    <property type="entry name" value="LytTr DNA-binding domain"/>
    <property type="match status" value="1"/>
</dbReference>
<keyword evidence="3" id="KW-1185">Reference proteome</keyword>
<dbReference type="Pfam" id="PF04397">
    <property type="entry name" value="LytTR"/>
    <property type="match status" value="1"/>
</dbReference>
<dbReference type="AlphaFoldDB" id="A0A4P6YV51"/>
<organism evidence="2 3">
    <name type="scientific">Periweissella cryptocerci</name>
    <dbReference type="NCBI Taxonomy" id="2506420"/>
    <lineage>
        <taxon>Bacteria</taxon>
        <taxon>Bacillati</taxon>
        <taxon>Bacillota</taxon>
        <taxon>Bacilli</taxon>
        <taxon>Lactobacillales</taxon>
        <taxon>Lactobacillaceae</taxon>
        <taxon>Periweissella</taxon>
    </lineage>
</organism>
<evidence type="ECO:0000313" key="2">
    <source>
        <dbReference type="EMBL" id="QBO36684.1"/>
    </source>
</evidence>
<dbReference type="EMBL" id="CP037940">
    <property type="protein sequence ID" value="QBO36684.1"/>
    <property type="molecule type" value="Genomic_DNA"/>
</dbReference>
<dbReference type="GO" id="GO:0003677">
    <property type="term" value="F:DNA binding"/>
    <property type="evidence" value="ECO:0007669"/>
    <property type="project" value="InterPro"/>
</dbReference>
<proteinExistence type="predicted"/>
<sequence>MTALLRQKAKRAMQIEFKKDPALTEAEVAVDVRAQVETADTDRLMTYIGAFQTQNKVLLVNDRKRKVLVQVPEDEIISIEVQKDFITIVTKQNMYEERERLYKVLESLSPDKFIQVAKASVINLEYLKQIEVTRMGTTIAVLVNNQEVVVTRTYYKALKQRMGA</sequence>
<dbReference type="PROSITE" id="PS50930">
    <property type="entry name" value="HTH_LYTTR"/>
    <property type="match status" value="1"/>
</dbReference>
<accession>A0A4P6YV51</accession>